<dbReference type="Pfam" id="PF01063">
    <property type="entry name" value="Aminotran_4"/>
    <property type="match status" value="1"/>
</dbReference>
<dbReference type="AlphaFoldDB" id="W1NJZ7"/>
<dbReference type="Proteomes" id="UP000017836">
    <property type="component" value="Unassembled WGS sequence"/>
</dbReference>
<accession>W1NJZ7</accession>
<dbReference type="PANTHER" id="PTHR47703">
    <property type="entry name" value="D-AMINOACID AMINOTRANSFERASE-LIKE PLP-DEPENDENT ENZYMES SUPERFAMILY PROTEIN"/>
    <property type="match status" value="1"/>
</dbReference>
<dbReference type="Gene3D" id="3.20.10.10">
    <property type="entry name" value="D-amino Acid Aminotransferase, subunit A, domain 2"/>
    <property type="match status" value="1"/>
</dbReference>
<dbReference type="OMA" id="VLCHIGL"/>
<name>W1NJZ7_AMBTC</name>
<evidence type="ECO:0000313" key="2">
    <source>
        <dbReference type="Proteomes" id="UP000017836"/>
    </source>
</evidence>
<protein>
    <recommendedName>
        <fullName evidence="3">Aminotransferase class IV</fullName>
    </recommendedName>
</protein>
<dbReference type="SUPFAM" id="SSF56752">
    <property type="entry name" value="D-aminoacid aminotransferase-like PLP-dependent enzymes"/>
    <property type="match status" value="1"/>
</dbReference>
<dbReference type="GO" id="GO:0003824">
    <property type="term" value="F:catalytic activity"/>
    <property type="evidence" value="ECO:0007669"/>
    <property type="project" value="InterPro"/>
</dbReference>
<evidence type="ECO:0000313" key="1">
    <source>
        <dbReference type="EMBL" id="ERM95771.1"/>
    </source>
</evidence>
<sequence length="327" mass="36730">MANTCLVKNGVPQPIVHSVSTFLETHPGAYTTSRTHKNASFVVFWERHLQRLEQSVRILAESMPHLFPENPNFDSSWDSVIKPLIQVSMRNGLVLAFEERENKGEEEEFALTALVAGGLEEDGEKSKCFDVFVHIGVYAPLVFGVNSARLALVGGGREMALSKHSQWVRTRKYLEKLRPPRVTELLLSNNGDQILEGNVTNFFVVCRKDMRSSIHDYKSGSGRWDLYEVQTAPISDGVLPGILRQLVIEVCFCKGISLLEVAPSWSKRDTWEEAFVTSYPWSQGTSNNEQERLDFGAPMELAKQAKWTHLGACGFGAVRHTFLEMLA</sequence>
<keyword evidence="2" id="KW-1185">Reference proteome</keyword>
<reference evidence="2" key="1">
    <citation type="journal article" date="2013" name="Science">
        <title>The Amborella genome and the evolution of flowering plants.</title>
        <authorList>
            <consortium name="Amborella Genome Project"/>
        </authorList>
    </citation>
    <scope>NUCLEOTIDE SEQUENCE [LARGE SCALE GENOMIC DNA]</scope>
</reference>
<dbReference type="InterPro" id="IPR001544">
    <property type="entry name" value="Aminotrans_IV"/>
</dbReference>
<dbReference type="Gramene" id="ERM95771">
    <property type="protein sequence ID" value="ERM95771"/>
    <property type="gene ID" value="AMTR_s00023p00251340"/>
</dbReference>
<evidence type="ECO:0008006" key="3">
    <source>
        <dbReference type="Google" id="ProtNLM"/>
    </source>
</evidence>
<organism evidence="1 2">
    <name type="scientific">Amborella trichopoda</name>
    <dbReference type="NCBI Taxonomy" id="13333"/>
    <lineage>
        <taxon>Eukaryota</taxon>
        <taxon>Viridiplantae</taxon>
        <taxon>Streptophyta</taxon>
        <taxon>Embryophyta</taxon>
        <taxon>Tracheophyta</taxon>
        <taxon>Spermatophyta</taxon>
        <taxon>Magnoliopsida</taxon>
        <taxon>Amborellales</taxon>
        <taxon>Amborellaceae</taxon>
        <taxon>Amborella</taxon>
    </lineage>
</organism>
<gene>
    <name evidence="1" type="ORF">AMTR_s00023p00251340</name>
</gene>
<proteinExistence type="predicted"/>
<dbReference type="HOGENOM" id="CLU_047771_0_0_1"/>
<dbReference type="EMBL" id="KI397474">
    <property type="protein sequence ID" value="ERM95771.1"/>
    <property type="molecule type" value="Genomic_DNA"/>
</dbReference>
<dbReference type="eggNOG" id="ENOG502QREQ">
    <property type="taxonomic scope" value="Eukaryota"/>
</dbReference>
<dbReference type="InterPro" id="IPR036038">
    <property type="entry name" value="Aminotransferase-like"/>
</dbReference>
<dbReference type="PANTHER" id="PTHR47703:SF2">
    <property type="entry name" value="D-AMINOACID AMINOTRANSFERASE-LIKE PLP-DEPENDENT ENZYMES SUPERFAMILY PROTEIN"/>
    <property type="match status" value="1"/>
</dbReference>
<dbReference type="InterPro" id="IPR043132">
    <property type="entry name" value="BCAT-like_C"/>
</dbReference>